<accession>A0ACB6SHM7</accession>
<protein>
    <submittedName>
        <fullName evidence="1">Uncharacterized protein</fullName>
    </submittedName>
</protein>
<reference evidence="1" key="1">
    <citation type="journal article" date="2020" name="Stud. Mycol.">
        <title>101 Dothideomycetes genomes: a test case for predicting lifestyles and emergence of pathogens.</title>
        <authorList>
            <person name="Haridas S."/>
            <person name="Albert R."/>
            <person name="Binder M."/>
            <person name="Bloem J."/>
            <person name="Labutti K."/>
            <person name="Salamov A."/>
            <person name="Andreopoulos B."/>
            <person name="Baker S."/>
            <person name="Barry K."/>
            <person name="Bills G."/>
            <person name="Bluhm B."/>
            <person name="Cannon C."/>
            <person name="Castanera R."/>
            <person name="Culley D."/>
            <person name="Daum C."/>
            <person name="Ezra D."/>
            <person name="Gonzalez J."/>
            <person name="Henrissat B."/>
            <person name="Kuo A."/>
            <person name="Liang C."/>
            <person name="Lipzen A."/>
            <person name="Lutzoni F."/>
            <person name="Magnuson J."/>
            <person name="Mondo S."/>
            <person name="Nolan M."/>
            <person name="Ohm R."/>
            <person name="Pangilinan J."/>
            <person name="Park H.-J."/>
            <person name="Ramirez L."/>
            <person name="Alfaro M."/>
            <person name="Sun H."/>
            <person name="Tritt A."/>
            <person name="Yoshinaga Y."/>
            <person name="Zwiers L.-H."/>
            <person name="Turgeon B."/>
            <person name="Goodwin S."/>
            <person name="Spatafora J."/>
            <person name="Crous P."/>
            <person name="Grigoriev I."/>
        </authorList>
    </citation>
    <scope>NUCLEOTIDE SEQUENCE</scope>
    <source>
        <strain evidence="1">CBS 525.71</strain>
    </source>
</reference>
<evidence type="ECO:0000313" key="1">
    <source>
        <dbReference type="EMBL" id="KAF2633085.1"/>
    </source>
</evidence>
<name>A0ACB6SHM7_9PLEO</name>
<gene>
    <name evidence="1" type="ORF">BU25DRAFT_417611</name>
</gene>
<comment type="caution">
    <text evidence="1">The sequence shown here is derived from an EMBL/GenBank/DDBJ whole genome shotgun (WGS) entry which is preliminary data.</text>
</comment>
<evidence type="ECO:0000313" key="2">
    <source>
        <dbReference type="Proteomes" id="UP000799754"/>
    </source>
</evidence>
<dbReference type="EMBL" id="MU006702">
    <property type="protein sequence ID" value="KAF2633085.1"/>
    <property type="molecule type" value="Genomic_DNA"/>
</dbReference>
<keyword evidence="2" id="KW-1185">Reference proteome</keyword>
<dbReference type="Proteomes" id="UP000799754">
    <property type="component" value="Unassembled WGS sequence"/>
</dbReference>
<proteinExistence type="predicted"/>
<sequence>MVGDLVCVIYGSELPFILRRRGRRRFTFISRHIAGQFITRDHIFLIGNPSLPSTYFLQKVLHSAEWFQPDPSRTFRLKVQNRHATALFISTTHPHPLLVVVFINVFFHRHPRPRLTHDPATVWTRVRATNSRAIDPQPQALRVKIMLASCNHGSVTNLDGGDGRAADRASLISKDGERGNGLAERIERDPWADGKRELAERIHWYPRTGRFLGFFTWCVLDFGVVFICEIGAEIDRLLCGSGHRLWSDELRLRFHTYRLSEALNKVLKRWERPALLKQWRDRFNEPAKERARDDSGLVGHTPRRRISQSGSSGWSSKPVAT</sequence>
<organism evidence="1 2">
    <name type="scientific">Macroventuria anomochaeta</name>
    <dbReference type="NCBI Taxonomy" id="301207"/>
    <lineage>
        <taxon>Eukaryota</taxon>
        <taxon>Fungi</taxon>
        <taxon>Dikarya</taxon>
        <taxon>Ascomycota</taxon>
        <taxon>Pezizomycotina</taxon>
        <taxon>Dothideomycetes</taxon>
        <taxon>Pleosporomycetidae</taxon>
        <taxon>Pleosporales</taxon>
        <taxon>Pleosporineae</taxon>
        <taxon>Didymellaceae</taxon>
        <taxon>Macroventuria</taxon>
    </lineage>
</organism>